<accession>A0AAW1N1J7</accession>
<organism evidence="1 2">
    <name type="scientific">Popillia japonica</name>
    <name type="common">Japanese beetle</name>
    <dbReference type="NCBI Taxonomy" id="7064"/>
    <lineage>
        <taxon>Eukaryota</taxon>
        <taxon>Metazoa</taxon>
        <taxon>Ecdysozoa</taxon>
        <taxon>Arthropoda</taxon>
        <taxon>Hexapoda</taxon>
        <taxon>Insecta</taxon>
        <taxon>Pterygota</taxon>
        <taxon>Neoptera</taxon>
        <taxon>Endopterygota</taxon>
        <taxon>Coleoptera</taxon>
        <taxon>Polyphaga</taxon>
        <taxon>Scarabaeiformia</taxon>
        <taxon>Scarabaeidae</taxon>
        <taxon>Rutelinae</taxon>
        <taxon>Popillia</taxon>
    </lineage>
</organism>
<reference evidence="1 2" key="1">
    <citation type="journal article" date="2024" name="BMC Genomics">
        <title>De novo assembly and annotation of Popillia japonica's genome with initial clues to its potential as an invasive pest.</title>
        <authorList>
            <person name="Cucini C."/>
            <person name="Boschi S."/>
            <person name="Funari R."/>
            <person name="Cardaioli E."/>
            <person name="Iannotti N."/>
            <person name="Marturano G."/>
            <person name="Paoli F."/>
            <person name="Bruttini M."/>
            <person name="Carapelli A."/>
            <person name="Frati F."/>
            <person name="Nardi F."/>
        </authorList>
    </citation>
    <scope>NUCLEOTIDE SEQUENCE [LARGE SCALE GENOMIC DNA]</scope>
    <source>
        <strain evidence="1">DMR45628</strain>
    </source>
</reference>
<gene>
    <name evidence="1" type="ORF">QE152_g1763</name>
</gene>
<evidence type="ECO:0000313" key="2">
    <source>
        <dbReference type="Proteomes" id="UP001458880"/>
    </source>
</evidence>
<evidence type="ECO:0000313" key="1">
    <source>
        <dbReference type="EMBL" id="KAK9753779.1"/>
    </source>
</evidence>
<sequence>MAYNSSRPLTQKELAEIIKDLSDLEADDNSDISEEDKVIEDFKNNFESDSDEEEDFNLLLFRLQQKLETVCRSDTAGTSSSLVNKN</sequence>
<comment type="caution">
    <text evidence="1">The sequence shown here is derived from an EMBL/GenBank/DDBJ whole genome shotgun (WGS) entry which is preliminary data.</text>
</comment>
<dbReference type="Proteomes" id="UP001458880">
    <property type="component" value="Unassembled WGS sequence"/>
</dbReference>
<name>A0AAW1N1J7_POPJA</name>
<protein>
    <submittedName>
        <fullName evidence="1">Uncharacterized protein</fullName>
    </submittedName>
</protein>
<proteinExistence type="predicted"/>
<dbReference type="EMBL" id="JASPKY010000010">
    <property type="protein sequence ID" value="KAK9753779.1"/>
    <property type="molecule type" value="Genomic_DNA"/>
</dbReference>
<dbReference type="AlphaFoldDB" id="A0AAW1N1J7"/>
<keyword evidence="2" id="KW-1185">Reference proteome</keyword>